<keyword evidence="2" id="KW-1185">Reference proteome</keyword>
<dbReference type="OrthoDB" id="59472at2759"/>
<reference evidence="1 2" key="1">
    <citation type="submission" date="2018-08" db="EMBL/GenBank/DDBJ databases">
        <title>Genomic investigation of the strawberry pathogen Phytophthora fragariae indicates pathogenicity is determined by transcriptional variation in three key races.</title>
        <authorList>
            <person name="Adams T.M."/>
            <person name="Armitage A.D."/>
            <person name="Sobczyk M.K."/>
            <person name="Bates H.J."/>
            <person name="Dunwell J.M."/>
            <person name="Nellist C.F."/>
            <person name="Harrison R.J."/>
        </authorList>
    </citation>
    <scope>NUCLEOTIDE SEQUENCE [LARGE SCALE GENOMIC DNA]</scope>
    <source>
        <strain evidence="1 2">NOV-27</strain>
    </source>
</reference>
<organism evidence="1 2">
    <name type="scientific">Phytophthora fragariae</name>
    <dbReference type="NCBI Taxonomy" id="53985"/>
    <lineage>
        <taxon>Eukaryota</taxon>
        <taxon>Sar</taxon>
        <taxon>Stramenopiles</taxon>
        <taxon>Oomycota</taxon>
        <taxon>Peronosporomycetes</taxon>
        <taxon>Peronosporales</taxon>
        <taxon>Peronosporaceae</taxon>
        <taxon>Phytophthora</taxon>
    </lineage>
</organism>
<protein>
    <recommendedName>
        <fullName evidence="3">Peroxisomal membrane protein PEX16</fullName>
    </recommendedName>
</protein>
<evidence type="ECO:0000313" key="1">
    <source>
        <dbReference type="EMBL" id="KAE9150773.1"/>
    </source>
</evidence>
<dbReference type="Proteomes" id="UP000433483">
    <property type="component" value="Unassembled WGS sequence"/>
</dbReference>
<evidence type="ECO:0000313" key="2">
    <source>
        <dbReference type="Proteomes" id="UP000433483"/>
    </source>
</evidence>
<dbReference type="EMBL" id="QXGB01011165">
    <property type="protein sequence ID" value="KAE9150773.1"/>
    <property type="molecule type" value="Genomic_DNA"/>
</dbReference>
<sequence>MEPEVVTQFGYSLVGLLHLYHQYVLWKKVSADKDPPTGSHKRGWIGFRCR</sequence>
<evidence type="ECO:0008006" key="3">
    <source>
        <dbReference type="Google" id="ProtNLM"/>
    </source>
</evidence>
<proteinExistence type="predicted"/>
<gene>
    <name evidence="1" type="ORF">PF005_g33506</name>
</gene>
<dbReference type="AlphaFoldDB" id="A0A6A3UKQ8"/>
<comment type="caution">
    <text evidence="1">The sequence shown here is derived from an EMBL/GenBank/DDBJ whole genome shotgun (WGS) entry which is preliminary data.</text>
</comment>
<name>A0A6A3UKQ8_9STRA</name>
<accession>A0A6A3UKQ8</accession>